<dbReference type="PROSITE" id="PS50011">
    <property type="entry name" value="PROTEIN_KINASE_DOM"/>
    <property type="match status" value="1"/>
</dbReference>
<dbReference type="InterPro" id="IPR050108">
    <property type="entry name" value="CDK"/>
</dbReference>
<evidence type="ECO:0000256" key="2">
    <source>
        <dbReference type="ARBA" id="ARBA00012425"/>
    </source>
</evidence>
<dbReference type="FunCoup" id="A9UYZ3">
    <property type="interactions" value="471"/>
</dbReference>
<evidence type="ECO:0000256" key="10">
    <source>
        <dbReference type="PROSITE-ProRule" id="PRU10141"/>
    </source>
</evidence>
<evidence type="ECO:0000256" key="7">
    <source>
        <dbReference type="ARBA" id="ARBA00022840"/>
    </source>
</evidence>
<feature type="binding site" evidence="10">
    <location>
        <position position="33"/>
    </location>
    <ligand>
        <name>ATP</name>
        <dbReference type="ChEBI" id="CHEBI:30616"/>
    </ligand>
</feature>
<evidence type="ECO:0000256" key="8">
    <source>
        <dbReference type="ARBA" id="ARBA00047811"/>
    </source>
</evidence>
<dbReference type="AlphaFoldDB" id="A9UYZ3"/>
<keyword evidence="7 10" id="KW-0067">ATP-binding</keyword>
<gene>
    <name evidence="13" type="primary">Cdk5</name>
    <name evidence="13" type="ORF">MONBRDRAFT_25292</name>
</gene>
<dbReference type="GO" id="GO:0005737">
    <property type="term" value="C:cytoplasm"/>
    <property type="evidence" value="ECO:0000318"/>
    <property type="project" value="GO_Central"/>
</dbReference>
<dbReference type="InterPro" id="IPR017441">
    <property type="entry name" value="Protein_kinase_ATP_BS"/>
</dbReference>
<dbReference type="EC" id="2.7.11.22" evidence="2"/>
<dbReference type="RefSeq" id="XP_001745723.1">
    <property type="nucleotide sequence ID" value="XM_001745671.1"/>
</dbReference>
<keyword evidence="5 10" id="KW-0547">Nucleotide-binding</keyword>
<dbReference type="FunFam" id="3.30.200.20:FF:000375">
    <property type="entry name" value="Cell division related protein kinase 2"/>
    <property type="match status" value="1"/>
</dbReference>
<evidence type="ECO:0000256" key="9">
    <source>
        <dbReference type="ARBA" id="ARBA00048367"/>
    </source>
</evidence>
<dbReference type="eggNOG" id="KOG0662">
    <property type="taxonomic scope" value="Eukaryota"/>
</dbReference>
<dbReference type="PROSITE" id="PS00107">
    <property type="entry name" value="PROTEIN_KINASE_ATP"/>
    <property type="match status" value="1"/>
</dbReference>
<dbReference type="InterPro" id="IPR011009">
    <property type="entry name" value="Kinase-like_dom_sf"/>
</dbReference>
<dbReference type="PANTHER" id="PTHR24056">
    <property type="entry name" value="CELL DIVISION PROTEIN KINASE"/>
    <property type="match status" value="1"/>
</dbReference>
<organism evidence="13 14">
    <name type="scientific">Monosiga brevicollis</name>
    <name type="common">Choanoflagellate</name>
    <dbReference type="NCBI Taxonomy" id="81824"/>
    <lineage>
        <taxon>Eukaryota</taxon>
        <taxon>Choanoflagellata</taxon>
        <taxon>Craspedida</taxon>
        <taxon>Salpingoecidae</taxon>
        <taxon>Monosiga</taxon>
    </lineage>
</organism>
<evidence type="ECO:0000256" key="4">
    <source>
        <dbReference type="ARBA" id="ARBA00022679"/>
    </source>
</evidence>
<dbReference type="Proteomes" id="UP000001357">
    <property type="component" value="Unassembled WGS sequence"/>
</dbReference>
<dbReference type="GO" id="GO:0005524">
    <property type="term" value="F:ATP binding"/>
    <property type="evidence" value="ECO:0007669"/>
    <property type="project" value="UniProtKB-UniRule"/>
</dbReference>
<keyword evidence="6" id="KW-0418">Kinase</keyword>
<evidence type="ECO:0000313" key="14">
    <source>
        <dbReference type="Proteomes" id="UP000001357"/>
    </source>
</evidence>
<evidence type="ECO:0000256" key="3">
    <source>
        <dbReference type="ARBA" id="ARBA00022527"/>
    </source>
</evidence>
<dbReference type="GO" id="GO:1901987">
    <property type="term" value="P:regulation of cell cycle phase transition"/>
    <property type="evidence" value="ECO:0000318"/>
    <property type="project" value="GO_Central"/>
</dbReference>
<name>A9UYZ3_MONBE</name>
<dbReference type="GO" id="GO:0005634">
    <property type="term" value="C:nucleus"/>
    <property type="evidence" value="ECO:0000318"/>
    <property type="project" value="GO_Central"/>
</dbReference>
<dbReference type="Gene3D" id="3.30.200.20">
    <property type="entry name" value="Phosphorylase Kinase, domain 1"/>
    <property type="match status" value="1"/>
</dbReference>
<evidence type="ECO:0000313" key="13">
    <source>
        <dbReference type="EMBL" id="EDQ89694.1"/>
    </source>
</evidence>
<evidence type="ECO:0000256" key="5">
    <source>
        <dbReference type="ARBA" id="ARBA00022741"/>
    </source>
</evidence>
<dbReference type="SUPFAM" id="SSF56112">
    <property type="entry name" value="Protein kinase-like (PK-like)"/>
    <property type="match status" value="1"/>
</dbReference>
<comment type="catalytic activity">
    <reaction evidence="8">
        <text>L-threonyl-[protein] + ATP = O-phospho-L-threonyl-[protein] + ADP + H(+)</text>
        <dbReference type="Rhea" id="RHEA:46608"/>
        <dbReference type="Rhea" id="RHEA-COMP:11060"/>
        <dbReference type="Rhea" id="RHEA-COMP:11605"/>
        <dbReference type="ChEBI" id="CHEBI:15378"/>
        <dbReference type="ChEBI" id="CHEBI:30013"/>
        <dbReference type="ChEBI" id="CHEBI:30616"/>
        <dbReference type="ChEBI" id="CHEBI:61977"/>
        <dbReference type="ChEBI" id="CHEBI:456216"/>
        <dbReference type="EC" id="2.7.11.22"/>
    </reaction>
</comment>
<dbReference type="STRING" id="81824.A9UYZ3"/>
<dbReference type="Gene3D" id="1.10.510.10">
    <property type="entry name" value="Transferase(Phosphotransferase) domain 1"/>
    <property type="match status" value="1"/>
</dbReference>
<dbReference type="SMART" id="SM00220">
    <property type="entry name" value="S_TKc"/>
    <property type="match status" value="1"/>
</dbReference>
<dbReference type="PROSITE" id="PS00108">
    <property type="entry name" value="PROTEIN_KINASE_ST"/>
    <property type="match status" value="1"/>
</dbReference>
<evidence type="ECO:0000256" key="11">
    <source>
        <dbReference type="RuleBase" id="RU000304"/>
    </source>
</evidence>
<dbReference type="FunFam" id="1.10.510.10:FF:000611">
    <property type="entry name" value="CMGC family protein kinase"/>
    <property type="match status" value="1"/>
</dbReference>
<feature type="domain" description="Protein kinase" evidence="12">
    <location>
        <begin position="4"/>
        <end position="287"/>
    </location>
</feature>
<accession>A9UYZ3</accession>
<dbReference type="EMBL" id="CH991550">
    <property type="protein sequence ID" value="EDQ89694.1"/>
    <property type="molecule type" value="Genomic_DNA"/>
</dbReference>
<keyword evidence="4" id="KW-0808">Transferase</keyword>
<evidence type="ECO:0000259" key="12">
    <source>
        <dbReference type="PROSITE" id="PS50011"/>
    </source>
</evidence>
<dbReference type="InterPro" id="IPR000719">
    <property type="entry name" value="Prot_kinase_dom"/>
</dbReference>
<dbReference type="InParanoid" id="A9UYZ3"/>
<reference evidence="13 14" key="1">
    <citation type="journal article" date="2008" name="Nature">
        <title>The genome of the choanoflagellate Monosiga brevicollis and the origin of metazoans.</title>
        <authorList>
            <consortium name="JGI Sequencing"/>
            <person name="King N."/>
            <person name="Westbrook M.J."/>
            <person name="Young S.L."/>
            <person name="Kuo A."/>
            <person name="Abedin M."/>
            <person name="Chapman J."/>
            <person name="Fairclough S."/>
            <person name="Hellsten U."/>
            <person name="Isogai Y."/>
            <person name="Letunic I."/>
            <person name="Marr M."/>
            <person name="Pincus D."/>
            <person name="Putnam N."/>
            <person name="Rokas A."/>
            <person name="Wright K.J."/>
            <person name="Zuzow R."/>
            <person name="Dirks W."/>
            <person name="Good M."/>
            <person name="Goodstein D."/>
            <person name="Lemons D."/>
            <person name="Li W."/>
            <person name="Lyons J.B."/>
            <person name="Morris A."/>
            <person name="Nichols S."/>
            <person name="Richter D.J."/>
            <person name="Salamov A."/>
            <person name="Bork P."/>
            <person name="Lim W.A."/>
            <person name="Manning G."/>
            <person name="Miller W.T."/>
            <person name="McGinnis W."/>
            <person name="Shapiro H."/>
            <person name="Tjian R."/>
            <person name="Grigoriev I.V."/>
            <person name="Rokhsar D."/>
        </authorList>
    </citation>
    <scope>NUCLEOTIDE SEQUENCE [LARGE SCALE GENOMIC DNA]</scope>
    <source>
        <strain evidence="14">MX1 / ATCC 50154</strain>
    </source>
</reference>
<evidence type="ECO:0000256" key="6">
    <source>
        <dbReference type="ARBA" id="ARBA00022777"/>
    </source>
</evidence>
<keyword evidence="14" id="KW-1185">Reference proteome</keyword>
<dbReference type="Pfam" id="PF00069">
    <property type="entry name" value="Pkinase"/>
    <property type="match status" value="1"/>
</dbReference>
<protein>
    <recommendedName>
        <fullName evidence="2">cyclin-dependent kinase</fullName>
        <ecNumber evidence="2">2.7.11.22</ecNumber>
    </recommendedName>
</protein>
<evidence type="ECO:0000256" key="1">
    <source>
        <dbReference type="ARBA" id="ARBA00006485"/>
    </source>
</evidence>
<dbReference type="GO" id="GO:0004693">
    <property type="term" value="F:cyclin-dependent protein serine/threonine kinase activity"/>
    <property type="evidence" value="ECO:0000318"/>
    <property type="project" value="GO_Central"/>
</dbReference>
<keyword evidence="3 11" id="KW-0723">Serine/threonine-protein kinase</keyword>
<dbReference type="OMA" id="PGTCLRE"/>
<dbReference type="GeneID" id="5890844"/>
<sequence length="302" mass="34170">MNRYAKIDKLGEGTYGVVFKARDRHDGSIVALKRISLESAAEGVPSNAVREISLLKSLHHPNIVRLYDVLHSEHKLTMVFEYCDQDLKKFLDSCRGTPEHHVIQSFMFQLLQGIRHCHEERVLHRDLKPQNLLINKRGQLKLADFGLARPYGVPVRSYSHEVVTLWYRAPDVLLGATGYDTSIDMWSAGCILAEMANKGSPLFPGTSVQDQLDLIFRVLGTPTIESWPGLHELPNYSGPFLPHVDGVGLEAEVSSLFPEGLDLLQQLLRYVPDERLSADRALRHRFFDDIPDHVLELCRVDA</sequence>
<proteinExistence type="inferred from homology"/>
<dbReference type="InterPro" id="IPR008271">
    <property type="entry name" value="Ser/Thr_kinase_AS"/>
</dbReference>
<comment type="catalytic activity">
    <reaction evidence="9">
        <text>L-seryl-[protein] + ATP = O-phospho-L-seryl-[protein] + ADP + H(+)</text>
        <dbReference type="Rhea" id="RHEA:17989"/>
        <dbReference type="Rhea" id="RHEA-COMP:9863"/>
        <dbReference type="Rhea" id="RHEA-COMP:11604"/>
        <dbReference type="ChEBI" id="CHEBI:15378"/>
        <dbReference type="ChEBI" id="CHEBI:29999"/>
        <dbReference type="ChEBI" id="CHEBI:30616"/>
        <dbReference type="ChEBI" id="CHEBI:83421"/>
        <dbReference type="ChEBI" id="CHEBI:456216"/>
        <dbReference type="EC" id="2.7.11.22"/>
    </reaction>
</comment>
<dbReference type="PANTHER" id="PTHR24056:SF46">
    <property type="entry name" value="CYCLIN-DEPENDENT KINASE 5"/>
    <property type="match status" value="1"/>
</dbReference>
<dbReference type="KEGG" id="mbr:MONBRDRAFT_25292"/>
<comment type="similarity">
    <text evidence="1">Belongs to the protein kinase superfamily. CMGC Ser/Thr protein kinase family. CDC2/CDKX subfamily.</text>
</comment>